<dbReference type="PANTHER" id="PTHR30136:SF33">
    <property type="entry name" value="TRANSCRIPTIONAL REGULATORY PROTEIN"/>
    <property type="match status" value="1"/>
</dbReference>
<keyword evidence="1" id="KW-0805">Transcription regulation</keyword>
<dbReference type="Gene3D" id="3.30.450.40">
    <property type="match status" value="1"/>
</dbReference>
<evidence type="ECO:0000313" key="7">
    <source>
        <dbReference type="Proteomes" id="UP001549320"/>
    </source>
</evidence>
<evidence type="ECO:0000256" key="1">
    <source>
        <dbReference type="ARBA" id="ARBA00023015"/>
    </source>
</evidence>
<dbReference type="GO" id="GO:0003677">
    <property type="term" value="F:DNA binding"/>
    <property type="evidence" value="ECO:0007669"/>
    <property type="project" value="UniProtKB-KW"/>
</dbReference>
<feature type="domain" description="HTH iclR-type" evidence="4">
    <location>
        <begin position="24"/>
        <end position="86"/>
    </location>
</feature>
<dbReference type="InterPro" id="IPR029016">
    <property type="entry name" value="GAF-like_dom_sf"/>
</dbReference>
<dbReference type="InterPro" id="IPR005471">
    <property type="entry name" value="Tscrpt_reg_IclR_N"/>
</dbReference>
<dbReference type="Proteomes" id="UP001549320">
    <property type="component" value="Unassembled WGS sequence"/>
</dbReference>
<dbReference type="Gene3D" id="1.10.10.10">
    <property type="entry name" value="Winged helix-like DNA-binding domain superfamily/Winged helix DNA-binding domain"/>
    <property type="match status" value="1"/>
</dbReference>
<dbReference type="PROSITE" id="PS51077">
    <property type="entry name" value="HTH_ICLR"/>
    <property type="match status" value="1"/>
</dbReference>
<evidence type="ECO:0000259" key="5">
    <source>
        <dbReference type="PROSITE" id="PS51078"/>
    </source>
</evidence>
<dbReference type="InterPro" id="IPR014757">
    <property type="entry name" value="Tscrpt_reg_IclR_C"/>
</dbReference>
<sequence length="269" mass="29386">MPLGRIVKPIKTPRSEAEEDRRFVNALARGLDVLRCFERAERWLPNQEIARRTSLPKATVSRLTYTLTTLGYLEHSPEREMYALGLPVLGLGFKVLSHFEMGRIVRPFMQALADEAQAAVSLAVRSGGWVVYVTHCRSDAPLTLGLDVGARLSLTRSAIGRAVLFSLDESTSDKALASLRAEAPHEWEQGQAGLQEARESFTRRGVVFSMPGADIGAAAVTLDPGDGRECFGLNCGGPASIMTPARLAQIAPRLLDTANRMERAIRSEN</sequence>
<comment type="caution">
    <text evidence="6">The sequence shown here is derived from an EMBL/GenBank/DDBJ whole genome shotgun (WGS) entry which is preliminary data.</text>
</comment>
<dbReference type="EMBL" id="JBEPSH010000001">
    <property type="protein sequence ID" value="MET4575586.1"/>
    <property type="molecule type" value="Genomic_DNA"/>
</dbReference>
<evidence type="ECO:0000259" key="4">
    <source>
        <dbReference type="PROSITE" id="PS51077"/>
    </source>
</evidence>
<keyword evidence="3" id="KW-0804">Transcription</keyword>
<name>A0ABV2Q3I3_9BURK</name>
<dbReference type="Pfam" id="PF01614">
    <property type="entry name" value="IclR_C"/>
    <property type="match status" value="1"/>
</dbReference>
<dbReference type="PANTHER" id="PTHR30136">
    <property type="entry name" value="HELIX-TURN-HELIX TRANSCRIPTIONAL REGULATOR, ICLR FAMILY"/>
    <property type="match status" value="1"/>
</dbReference>
<evidence type="ECO:0000313" key="6">
    <source>
        <dbReference type="EMBL" id="MET4575586.1"/>
    </source>
</evidence>
<feature type="domain" description="IclR-ED" evidence="5">
    <location>
        <begin position="87"/>
        <end position="267"/>
    </location>
</feature>
<organism evidence="6 7">
    <name type="scientific">Ottowia thiooxydans</name>
    <dbReference type="NCBI Taxonomy" id="219182"/>
    <lineage>
        <taxon>Bacteria</taxon>
        <taxon>Pseudomonadati</taxon>
        <taxon>Pseudomonadota</taxon>
        <taxon>Betaproteobacteria</taxon>
        <taxon>Burkholderiales</taxon>
        <taxon>Comamonadaceae</taxon>
        <taxon>Ottowia</taxon>
    </lineage>
</organism>
<evidence type="ECO:0000256" key="3">
    <source>
        <dbReference type="ARBA" id="ARBA00023163"/>
    </source>
</evidence>
<keyword evidence="7" id="KW-1185">Reference proteome</keyword>
<dbReference type="InterPro" id="IPR036388">
    <property type="entry name" value="WH-like_DNA-bd_sf"/>
</dbReference>
<protein>
    <submittedName>
        <fullName evidence="6">DNA-binding IclR family transcriptional regulator</fullName>
    </submittedName>
</protein>
<proteinExistence type="predicted"/>
<dbReference type="SUPFAM" id="SSF46785">
    <property type="entry name" value="Winged helix' DNA-binding domain"/>
    <property type="match status" value="1"/>
</dbReference>
<evidence type="ECO:0000256" key="2">
    <source>
        <dbReference type="ARBA" id="ARBA00023125"/>
    </source>
</evidence>
<accession>A0ABV2Q3I3</accession>
<dbReference type="Pfam" id="PF09339">
    <property type="entry name" value="HTH_IclR"/>
    <property type="match status" value="1"/>
</dbReference>
<dbReference type="SMART" id="SM00346">
    <property type="entry name" value="HTH_ICLR"/>
    <property type="match status" value="1"/>
</dbReference>
<dbReference type="SUPFAM" id="SSF55781">
    <property type="entry name" value="GAF domain-like"/>
    <property type="match status" value="1"/>
</dbReference>
<keyword evidence="2 6" id="KW-0238">DNA-binding</keyword>
<reference evidence="6 7" key="1">
    <citation type="submission" date="2024-06" db="EMBL/GenBank/DDBJ databases">
        <title>Sorghum-associated microbial communities from plants grown in Nebraska, USA.</title>
        <authorList>
            <person name="Schachtman D."/>
        </authorList>
    </citation>
    <scope>NUCLEOTIDE SEQUENCE [LARGE SCALE GENOMIC DNA]</scope>
    <source>
        <strain evidence="6 7">2709</strain>
    </source>
</reference>
<dbReference type="InterPro" id="IPR036390">
    <property type="entry name" value="WH_DNA-bd_sf"/>
</dbReference>
<dbReference type="InterPro" id="IPR050707">
    <property type="entry name" value="HTH_MetabolicPath_Reg"/>
</dbReference>
<dbReference type="PROSITE" id="PS51078">
    <property type="entry name" value="ICLR_ED"/>
    <property type="match status" value="1"/>
</dbReference>
<gene>
    <name evidence="6" type="ORF">ABIE13_000683</name>
</gene>